<accession>A0ABP7JBH8</accession>
<evidence type="ECO:0000313" key="1">
    <source>
        <dbReference type="EMBL" id="GAA3838929.1"/>
    </source>
</evidence>
<dbReference type="Proteomes" id="UP001501624">
    <property type="component" value="Unassembled WGS sequence"/>
</dbReference>
<evidence type="ECO:0000313" key="2">
    <source>
        <dbReference type="Proteomes" id="UP001501624"/>
    </source>
</evidence>
<keyword evidence="2" id="KW-1185">Reference proteome</keyword>
<organism evidence="1 2">
    <name type="scientific">Amycolatopsis tucumanensis</name>
    <dbReference type="NCBI Taxonomy" id="401106"/>
    <lineage>
        <taxon>Bacteria</taxon>
        <taxon>Bacillati</taxon>
        <taxon>Actinomycetota</taxon>
        <taxon>Actinomycetes</taxon>
        <taxon>Pseudonocardiales</taxon>
        <taxon>Pseudonocardiaceae</taxon>
        <taxon>Amycolatopsis</taxon>
    </lineage>
</organism>
<name>A0ABP7JBH8_9PSEU</name>
<dbReference type="EMBL" id="BAABCM010000011">
    <property type="protein sequence ID" value="GAA3838929.1"/>
    <property type="molecule type" value="Genomic_DNA"/>
</dbReference>
<sequence>MSDSGGAPGWAEAIAGAVGWRTASGTWQRFCVEVVPLGEVADQVLRRLADDLR</sequence>
<reference evidence="2" key="1">
    <citation type="journal article" date="2019" name="Int. J. Syst. Evol. Microbiol.">
        <title>The Global Catalogue of Microorganisms (GCM) 10K type strain sequencing project: providing services to taxonomists for standard genome sequencing and annotation.</title>
        <authorList>
            <consortium name="The Broad Institute Genomics Platform"/>
            <consortium name="The Broad Institute Genome Sequencing Center for Infectious Disease"/>
            <person name="Wu L."/>
            <person name="Ma J."/>
        </authorList>
    </citation>
    <scope>NUCLEOTIDE SEQUENCE [LARGE SCALE GENOMIC DNA]</scope>
    <source>
        <strain evidence="2">JCM 17017</strain>
    </source>
</reference>
<proteinExistence type="predicted"/>
<comment type="caution">
    <text evidence="1">The sequence shown here is derived from an EMBL/GenBank/DDBJ whole genome shotgun (WGS) entry which is preliminary data.</text>
</comment>
<gene>
    <name evidence="1" type="ORF">GCM10022380_66430</name>
</gene>
<protein>
    <submittedName>
        <fullName evidence="1">Uncharacterized protein</fullName>
    </submittedName>
</protein>